<feature type="domain" description="Flagellar hook protein FlgE/F/G-like D1" evidence="7">
    <location>
        <begin position="81"/>
        <end position="146"/>
    </location>
</feature>
<dbReference type="InterPro" id="IPR010930">
    <property type="entry name" value="Flg_bb/hook_C_dom"/>
</dbReference>
<dbReference type="PANTHER" id="PTHR30435:SF19">
    <property type="entry name" value="FLAGELLAR BASAL-BODY ROD PROTEIN FLGG"/>
    <property type="match status" value="1"/>
</dbReference>
<evidence type="ECO:0000256" key="4">
    <source>
        <dbReference type="RuleBase" id="RU362116"/>
    </source>
</evidence>
<proteinExistence type="inferred from homology"/>
<dbReference type="NCBIfam" id="TIGR03506">
    <property type="entry name" value="FlgEFG_subfam"/>
    <property type="match status" value="1"/>
</dbReference>
<protein>
    <recommendedName>
        <fullName evidence="4">Flagellar basal-body rod protein FlgF</fullName>
    </recommendedName>
</protein>
<keyword evidence="8" id="KW-0969">Cilium</keyword>
<dbReference type="InterPro" id="IPR053967">
    <property type="entry name" value="LlgE_F_G-like_D1"/>
</dbReference>
<keyword evidence="3 4" id="KW-0975">Bacterial flagellum</keyword>
<sequence length="239" mass="26266">MQNTSYIALSRQMTMARELELVANNIANAETTAYRGERMMFTDFLHDPDNAPQTHFARDVAVVRNLAQGRPIETGAPLDVMIDGDGYFQVETPFGPRYTRNGKFSTDADGRLITTTGDPVMAAGGGTITVPLNQGPIQVGTDGTVATDAGPLAQIALMRFDSDFQLRKTQSGLYATDAQPQEVEEPKLVQGMVEGSNVQPVVEMTRMMSLLRAFESAQKVIDTEHENQRRAVERILRQA</sequence>
<evidence type="ECO:0000259" key="6">
    <source>
        <dbReference type="Pfam" id="PF06429"/>
    </source>
</evidence>
<dbReference type="NCBIfam" id="TIGR02490">
    <property type="entry name" value="flgF"/>
    <property type="match status" value="1"/>
</dbReference>
<organism evidence="8 9">
    <name type="scientific">Tistrella bauzanensis</name>
    <dbReference type="NCBI Taxonomy" id="657419"/>
    <lineage>
        <taxon>Bacteria</taxon>
        <taxon>Pseudomonadati</taxon>
        <taxon>Pseudomonadota</taxon>
        <taxon>Alphaproteobacteria</taxon>
        <taxon>Geminicoccales</taxon>
        <taxon>Geminicoccaceae</taxon>
        <taxon>Tistrella</taxon>
    </lineage>
</organism>
<dbReference type="InterPro" id="IPR019776">
    <property type="entry name" value="Flagellar_basal_body_rod_CS"/>
</dbReference>
<feature type="domain" description="Flagellar basal-body/hook protein C-terminal" evidence="6">
    <location>
        <begin position="189"/>
        <end position="232"/>
    </location>
</feature>
<dbReference type="Proteomes" id="UP000603352">
    <property type="component" value="Unassembled WGS sequence"/>
</dbReference>
<dbReference type="EMBL" id="BMDZ01000002">
    <property type="protein sequence ID" value="GGB25890.1"/>
    <property type="molecule type" value="Genomic_DNA"/>
</dbReference>
<dbReference type="PROSITE" id="PS00588">
    <property type="entry name" value="FLAGELLA_BB_ROD"/>
    <property type="match status" value="1"/>
</dbReference>
<dbReference type="Pfam" id="PF22692">
    <property type="entry name" value="LlgE_F_G_D1"/>
    <property type="match status" value="1"/>
</dbReference>
<comment type="caution">
    <text evidence="8">The sequence shown here is derived from an EMBL/GenBank/DDBJ whole genome shotgun (WGS) entry which is preliminary data.</text>
</comment>
<reference evidence="9" key="1">
    <citation type="journal article" date="2019" name="Int. J. Syst. Evol. Microbiol.">
        <title>The Global Catalogue of Microorganisms (GCM) 10K type strain sequencing project: providing services to taxonomists for standard genome sequencing and annotation.</title>
        <authorList>
            <consortium name="The Broad Institute Genomics Platform"/>
            <consortium name="The Broad Institute Genome Sequencing Center for Infectious Disease"/>
            <person name="Wu L."/>
            <person name="Ma J."/>
        </authorList>
    </citation>
    <scope>NUCLEOTIDE SEQUENCE [LARGE SCALE GENOMIC DNA]</scope>
    <source>
        <strain evidence="9">CGMCC 1.10188</strain>
    </source>
</reference>
<dbReference type="SUPFAM" id="SSF117143">
    <property type="entry name" value="Flagellar hook protein flgE"/>
    <property type="match status" value="1"/>
</dbReference>
<dbReference type="InterPro" id="IPR012836">
    <property type="entry name" value="FlgF"/>
</dbReference>
<dbReference type="Pfam" id="PF06429">
    <property type="entry name" value="Flg_bbr_C"/>
    <property type="match status" value="1"/>
</dbReference>
<evidence type="ECO:0000259" key="5">
    <source>
        <dbReference type="Pfam" id="PF00460"/>
    </source>
</evidence>
<comment type="subcellular location">
    <subcellularLocation>
        <location evidence="1 4">Bacterial flagellum basal body</location>
    </subcellularLocation>
</comment>
<dbReference type="InterPro" id="IPR001444">
    <property type="entry name" value="Flag_bb_rod_N"/>
</dbReference>
<evidence type="ECO:0000313" key="8">
    <source>
        <dbReference type="EMBL" id="GGB25890.1"/>
    </source>
</evidence>
<dbReference type="RefSeq" id="WP_188574315.1">
    <property type="nucleotide sequence ID" value="NZ_BMDZ01000002.1"/>
</dbReference>
<dbReference type="PANTHER" id="PTHR30435">
    <property type="entry name" value="FLAGELLAR PROTEIN"/>
    <property type="match status" value="1"/>
</dbReference>
<comment type="similarity">
    <text evidence="2 4">Belongs to the flagella basal body rod proteins family.</text>
</comment>
<keyword evidence="8" id="KW-0282">Flagellum</keyword>
<accession>A0ABQ1IAC6</accession>
<evidence type="ECO:0000313" key="9">
    <source>
        <dbReference type="Proteomes" id="UP000603352"/>
    </source>
</evidence>
<evidence type="ECO:0000256" key="2">
    <source>
        <dbReference type="ARBA" id="ARBA00009677"/>
    </source>
</evidence>
<comment type="subunit">
    <text evidence="4">The basal body constitutes a major portion of the flagellar organelle and consists of five rings (E,L,P,S, and M) mounted on a central rod. The rod consists of about 26 subunits of FlgG in the distal portion, and FlgB, FlgC and FlgF are thought to build up the proximal portion of the rod with about 6 subunits each.</text>
</comment>
<feature type="domain" description="Flagellar basal body rod protein N-terminal" evidence="5">
    <location>
        <begin position="6"/>
        <end position="34"/>
    </location>
</feature>
<name>A0ABQ1IAC6_9PROT</name>
<evidence type="ECO:0000256" key="3">
    <source>
        <dbReference type="ARBA" id="ARBA00023143"/>
    </source>
</evidence>
<dbReference type="InterPro" id="IPR037925">
    <property type="entry name" value="FlgE/F/G-like"/>
</dbReference>
<keyword evidence="9" id="KW-1185">Reference proteome</keyword>
<gene>
    <name evidence="8" type="ORF">GCM10011505_03880</name>
</gene>
<evidence type="ECO:0000259" key="7">
    <source>
        <dbReference type="Pfam" id="PF22692"/>
    </source>
</evidence>
<dbReference type="Pfam" id="PF00460">
    <property type="entry name" value="Flg_bb_rod"/>
    <property type="match status" value="1"/>
</dbReference>
<keyword evidence="8" id="KW-0966">Cell projection</keyword>
<evidence type="ECO:0000256" key="1">
    <source>
        <dbReference type="ARBA" id="ARBA00004117"/>
    </source>
</evidence>
<dbReference type="InterPro" id="IPR020013">
    <property type="entry name" value="Flagellar_FlgE/F/G"/>
</dbReference>